<feature type="domain" description="ISXO2-like transposase" evidence="1">
    <location>
        <begin position="1"/>
        <end position="65"/>
    </location>
</feature>
<dbReference type="Proteomes" id="UP000663879">
    <property type="component" value="Unassembled WGS sequence"/>
</dbReference>
<evidence type="ECO:0000313" key="3">
    <source>
        <dbReference type="Proteomes" id="UP000663879"/>
    </source>
</evidence>
<proteinExistence type="predicted"/>
<dbReference type="EMBL" id="CAJNOC010009506">
    <property type="protein sequence ID" value="CAF1129770.1"/>
    <property type="molecule type" value="Genomic_DNA"/>
</dbReference>
<dbReference type="OrthoDB" id="6412411at2759"/>
<evidence type="ECO:0000313" key="2">
    <source>
        <dbReference type="EMBL" id="CAF1129770.1"/>
    </source>
</evidence>
<evidence type="ECO:0000259" key="1">
    <source>
        <dbReference type="Pfam" id="PF12762"/>
    </source>
</evidence>
<name>A0A814R7M4_9BILA</name>
<dbReference type="InterPro" id="IPR024445">
    <property type="entry name" value="Tnp_ISXO2-like"/>
</dbReference>
<dbReference type="Pfam" id="PF12762">
    <property type="entry name" value="DDE_Tnp_IS1595"/>
    <property type="match status" value="1"/>
</dbReference>
<reference evidence="2" key="1">
    <citation type="submission" date="2021-02" db="EMBL/GenBank/DDBJ databases">
        <authorList>
            <person name="Nowell W R."/>
        </authorList>
    </citation>
    <scope>NUCLEOTIDE SEQUENCE</scope>
    <source>
        <strain evidence="2">Ploen Becks lab</strain>
    </source>
</reference>
<keyword evidence="3" id="KW-1185">Reference proteome</keyword>
<dbReference type="PANTHER" id="PTHR47163:SF2">
    <property type="entry name" value="SI:DKEY-17M8.2"/>
    <property type="match status" value="1"/>
</dbReference>
<dbReference type="PANTHER" id="PTHR47163">
    <property type="entry name" value="DDE_TNP_IS1595 DOMAIN-CONTAINING PROTEIN"/>
    <property type="match status" value="1"/>
</dbReference>
<gene>
    <name evidence="2" type="ORF">OXX778_LOCUS22419</name>
</gene>
<comment type="caution">
    <text evidence="2">The sequence shown here is derived from an EMBL/GenBank/DDBJ whole genome shotgun (WGS) entry which is preliminary data.</text>
</comment>
<dbReference type="AlphaFoldDB" id="A0A814R7M4"/>
<dbReference type="InterPro" id="IPR053164">
    <property type="entry name" value="IS1016-like_transposase"/>
</dbReference>
<accession>A0A814R7M4</accession>
<sequence length="181" mass="21538">MKQRSNGKCVFQSVKNREAKTLLPLISKHIREKSIIYSDEWQSYFKINQLKENYQHFTVNHGAVKELDELEKEAEEREKISVLRARFLSDEFIIKKTRIRNRDELLDDHFCLISRSTQTDASVFNHNMKSKKQLMRNEPSKVFNESRILNDSSTQTDMSWFVESLFDTNVKQVYNLRGKKK</sequence>
<protein>
    <recommendedName>
        <fullName evidence="1">ISXO2-like transposase domain-containing protein</fullName>
    </recommendedName>
</protein>
<organism evidence="2 3">
    <name type="scientific">Brachionus calyciflorus</name>
    <dbReference type="NCBI Taxonomy" id="104777"/>
    <lineage>
        <taxon>Eukaryota</taxon>
        <taxon>Metazoa</taxon>
        <taxon>Spiralia</taxon>
        <taxon>Gnathifera</taxon>
        <taxon>Rotifera</taxon>
        <taxon>Eurotatoria</taxon>
        <taxon>Monogononta</taxon>
        <taxon>Pseudotrocha</taxon>
        <taxon>Ploima</taxon>
        <taxon>Brachionidae</taxon>
        <taxon>Brachionus</taxon>
    </lineage>
</organism>